<feature type="signal peptide" evidence="1">
    <location>
        <begin position="1"/>
        <end position="17"/>
    </location>
</feature>
<dbReference type="EMBL" id="JAPMSZ010000005">
    <property type="protein sequence ID" value="KAJ5101613.1"/>
    <property type="molecule type" value="Genomic_DNA"/>
</dbReference>
<comment type="caution">
    <text evidence="2">The sequence shown here is derived from an EMBL/GenBank/DDBJ whole genome shotgun (WGS) entry which is preliminary data.</text>
</comment>
<keyword evidence="3" id="KW-1185">Reference proteome</keyword>
<evidence type="ECO:0000313" key="2">
    <source>
        <dbReference type="EMBL" id="KAJ5101613.1"/>
    </source>
</evidence>
<protein>
    <recommendedName>
        <fullName evidence="4">Secreted protein</fullName>
    </recommendedName>
</protein>
<proteinExistence type="predicted"/>
<sequence>MLISSLLFLVGAPMILAKCKCPSASTWKTLNATVDGKLLRNEPIAKPYYHGEGYSQHKCQQISSNWTTNSWLAGFPTGYSYPTIERCPAINATLGVYHYPQCDLGNYPCTPPSEQPRQRTSPPASNLPGIIMCDW</sequence>
<reference evidence="2" key="1">
    <citation type="submission" date="2022-11" db="EMBL/GenBank/DDBJ databases">
        <authorList>
            <person name="Petersen C."/>
        </authorList>
    </citation>
    <scope>NUCLEOTIDE SEQUENCE</scope>
    <source>
        <strain evidence="2">IBT 34128</strain>
    </source>
</reference>
<dbReference type="Proteomes" id="UP001141434">
    <property type="component" value="Unassembled WGS sequence"/>
</dbReference>
<dbReference type="GeneID" id="81393585"/>
<dbReference type="AlphaFoldDB" id="A0A9W9FK57"/>
<organism evidence="2 3">
    <name type="scientific">Penicillium alfredii</name>
    <dbReference type="NCBI Taxonomy" id="1506179"/>
    <lineage>
        <taxon>Eukaryota</taxon>
        <taxon>Fungi</taxon>
        <taxon>Dikarya</taxon>
        <taxon>Ascomycota</taxon>
        <taxon>Pezizomycotina</taxon>
        <taxon>Eurotiomycetes</taxon>
        <taxon>Eurotiomycetidae</taxon>
        <taxon>Eurotiales</taxon>
        <taxon>Aspergillaceae</taxon>
        <taxon>Penicillium</taxon>
    </lineage>
</organism>
<gene>
    <name evidence="2" type="ORF">NUU61_003835</name>
</gene>
<accession>A0A9W9FK57</accession>
<feature type="chain" id="PRO_5040795184" description="Secreted protein" evidence="1">
    <location>
        <begin position="18"/>
        <end position="135"/>
    </location>
</feature>
<keyword evidence="1" id="KW-0732">Signal</keyword>
<dbReference type="RefSeq" id="XP_056512444.1">
    <property type="nucleotide sequence ID" value="XM_056654417.1"/>
</dbReference>
<evidence type="ECO:0008006" key="4">
    <source>
        <dbReference type="Google" id="ProtNLM"/>
    </source>
</evidence>
<evidence type="ECO:0000313" key="3">
    <source>
        <dbReference type="Proteomes" id="UP001141434"/>
    </source>
</evidence>
<reference evidence="2" key="2">
    <citation type="journal article" date="2023" name="IMA Fungus">
        <title>Comparative genomic study of the Penicillium genus elucidates a diverse pangenome and 15 lateral gene transfer events.</title>
        <authorList>
            <person name="Petersen C."/>
            <person name="Sorensen T."/>
            <person name="Nielsen M.R."/>
            <person name="Sondergaard T.E."/>
            <person name="Sorensen J.L."/>
            <person name="Fitzpatrick D.A."/>
            <person name="Frisvad J.C."/>
            <person name="Nielsen K.L."/>
        </authorList>
    </citation>
    <scope>NUCLEOTIDE SEQUENCE</scope>
    <source>
        <strain evidence="2">IBT 34128</strain>
    </source>
</reference>
<evidence type="ECO:0000256" key="1">
    <source>
        <dbReference type="SAM" id="SignalP"/>
    </source>
</evidence>
<dbReference type="OrthoDB" id="9983560at2759"/>
<name>A0A9W9FK57_9EURO</name>